<comment type="subunit">
    <text evidence="5 6">The basal body constitutes a major portion of the flagellar organelle and consists of four rings (L,P,S, and M) mounted on a central rod. The rod consists of about 26 subunits of FlgG in the distal portion, and FlgB, FlgC and FlgF are thought to build up the proximal portion of the rod with about 6 subunits each.</text>
</comment>
<organism evidence="9 10">
    <name type="scientific">Tumebacillus lacus</name>
    <dbReference type="NCBI Taxonomy" id="2995335"/>
    <lineage>
        <taxon>Bacteria</taxon>
        <taxon>Bacillati</taxon>
        <taxon>Bacillota</taxon>
        <taxon>Bacilli</taxon>
        <taxon>Bacillales</taxon>
        <taxon>Alicyclobacillaceae</taxon>
        <taxon>Tumebacillus</taxon>
    </lineage>
</organism>
<dbReference type="Proteomes" id="UP001208017">
    <property type="component" value="Unassembled WGS sequence"/>
</dbReference>
<dbReference type="PANTHER" id="PTHR30435:SF2">
    <property type="entry name" value="FLAGELLAR BASAL-BODY ROD PROTEIN FLGC"/>
    <property type="match status" value="1"/>
</dbReference>
<evidence type="ECO:0000256" key="1">
    <source>
        <dbReference type="ARBA" id="ARBA00004117"/>
    </source>
</evidence>
<evidence type="ECO:0000256" key="3">
    <source>
        <dbReference type="ARBA" id="ARBA00017941"/>
    </source>
</evidence>
<evidence type="ECO:0000313" key="10">
    <source>
        <dbReference type="Proteomes" id="UP001208017"/>
    </source>
</evidence>
<comment type="subcellular location">
    <subcellularLocation>
        <location evidence="1 6">Bacterial flagellum basal body</location>
    </subcellularLocation>
</comment>
<feature type="domain" description="Flagellar basal-body/hook protein C-terminal" evidence="8">
    <location>
        <begin position="107"/>
        <end position="148"/>
    </location>
</feature>
<evidence type="ECO:0000259" key="7">
    <source>
        <dbReference type="Pfam" id="PF00460"/>
    </source>
</evidence>
<sequence>MGLYDSINISASSLTAQRLRLDVISNNIANANTTRGIDGQPFRRQIVSFGERTAQPSFSNVLAQELGQAPGQGVRVTSIGRDQSPFKLVYDPNHPDAVKNPQDPMFGYVRMPNVNVATEMVDMISASRSYEASVTAINAAKSQAMKALEIGR</sequence>
<evidence type="ECO:0000259" key="8">
    <source>
        <dbReference type="Pfam" id="PF06429"/>
    </source>
</evidence>
<accession>A0ABT3WWB8</accession>
<evidence type="ECO:0000256" key="4">
    <source>
        <dbReference type="ARBA" id="ARBA00023143"/>
    </source>
</evidence>
<keyword evidence="10" id="KW-1185">Reference proteome</keyword>
<dbReference type="InterPro" id="IPR001444">
    <property type="entry name" value="Flag_bb_rod_N"/>
</dbReference>
<dbReference type="EMBL" id="JAPMLT010000001">
    <property type="protein sequence ID" value="MCX7568511.1"/>
    <property type="molecule type" value="Genomic_DNA"/>
</dbReference>
<comment type="similarity">
    <text evidence="2">Belongs to the flagella basal body rod proteins family.</text>
</comment>
<dbReference type="RefSeq" id="WP_267149756.1">
    <property type="nucleotide sequence ID" value="NZ_JAPMLT010000001.1"/>
</dbReference>
<keyword evidence="9" id="KW-0969">Cilium</keyword>
<evidence type="ECO:0000256" key="5">
    <source>
        <dbReference type="ARBA" id="ARBA00025933"/>
    </source>
</evidence>
<reference evidence="9 10" key="1">
    <citation type="submission" date="2022-11" db="EMBL/GenBank/DDBJ databases">
        <title>Study of microbial diversity in lake waters.</title>
        <authorList>
            <person name="Zhang J."/>
        </authorList>
    </citation>
    <scope>NUCLEOTIDE SEQUENCE [LARGE SCALE GENOMIC DNA]</scope>
    <source>
        <strain evidence="9 10">DT12</strain>
    </source>
</reference>
<dbReference type="PANTHER" id="PTHR30435">
    <property type="entry name" value="FLAGELLAR PROTEIN"/>
    <property type="match status" value="1"/>
</dbReference>
<dbReference type="InterPro" id="IPR006299">
    <property type="entry name" value="FlgC"/>
</dbReference>
<name>A0ABT3WWB8_9BACL</name>
<dbReference type="Pfam" id="PF06429">
    <property type="entry name" value="Flg_bbr_C"/>
    <property type="match status" value="1"/>
</dbReference>
<comment type="caution">
    <text evidence="9">The sequence shown here is derived from an EMBL/GenBank/DDBJ whole genome shotgun (WGS) entry which is preliminary data.</text>
</comment>
<dbReference type="InterPro" id="IPR010930">
    <property type="entry name" value="Flg_bb/hook_C_dom"/>
</dbReference>
<protein>
    <recommendedName>
        <fullName evidence="3 6">Flagellar basal-body rod protein FlgC</fullName>
    </recommendedName>
</protein>
<dbReference type="Pfam" id="PF00460">
    <property type="entry name" value="Flg_bb_rod"/>
    <property type="match status" value="1"/>
</dbReference>
<feature type="domain" description="Flagellar basal body rod protein N-terminal" evidence="7">
    <location>
        <begin position="7"/>
        <end position="35"/>
    </location>
</feature>
<keyword evidence="9" id="KW-0282">Flagellum</keyword>
<keyword evidence="9" id="KW-0966">Cell projection</keyword>
<evidence type="ECO:0000256" key="6">
    <source>
        <dbReference type="RuleBase" id="RU362062"/>
    </source>
</evidence>
<dbReference type="NCBIfam" id="TIGR01395">
    <property type="entry name" value="FlgC"/>
    <property type="match status" value="1"/>
</dbReference>
<evidence type="ECO:0000313" key="9">
    <source>
        <dbReference type="EMBL" id="MCX7568511.1"/>
    </source>
</evidence>
<keyword evidence="4 6" id="KW-0975">Bacterial flagellum</keyword>
<proteinExistence type="inferred from homology"/>
<evidence type="ECO:0000256" key="2">
    <source>
        <dbReference type="ARBA" id="ARBA00009677"/>
    </source>
</evidence>
<gene>
    <name evidence="9" type="primary">flgC</name>
    <name evidence="9" type="ORF">OS242_00835</name>
</gene>